<keyword evidence="1" id="KW-0812">Transmembrane</keyword>
<evidence type="ECO:0000313" key="3">
    <source>
        <dbReference type="EMBL" id="PKB32473.1"/>
    </source>
</evidence>
<feature type="transmembrane region" description="Helical" evidence="1">
    <location>
        <begin position="144"/>
        <end position="163"/>
    </location>
</feature>
<evidence type="ECO:0000313" key="5">
    <source>
        <dbReference type="Proteomes" id="UP000549695"/>
    </source>
</evidence>
<feature type="transmembrane region" description="Helical" evidence="1">
    <location>
        <begin position="247"/>
        <end position="267"/>
    </location>
</feature>
<organism evidence="2 5">
    <name type="scientific">Pseudonocardia alni</name>
    <name type="common">Amycolata alni</name>
    <dbReference type="NCBI Taxonomy" id="33907"/>
    <lineage>
        <taxon>Bacteria</taxon>
        <taxon>Bacillati</taxon>
        <taxon>Actinomycetota</taxon>
        <taxon>Actinomycetes</taxon>
        <taxon>Pseudonocardiales</taxon>
        <taxon>Pseudonocardiaceae</taxon>
        <taxon>Pseudonocardia</taxon>
    </lineage>
</organism>
<gene>
    <name evidence="3" type="ORF">ATL51_4205</name>
    <name evidence="2" type="ORF">HDA37_002260</name>
</gene>
<dbReference type="EMBL" id="JACCCZ010000001">
    <property type="protein sequence ID" value="NYG01975.1"/>
    <property type="molecule type" value="Genomic_DNA"/>
</dbReference>
<dbReference type="GeneID" id="98052032"/>
<protein>
    <submittedName>
        <fullName evidence="2">YccA/Bax inhibitor family protein</fullName>
    </submittedName>
</protein>
<evidence type="ECO:0000256" key="1">
    <source>
        <dbReference type="SAM" id="Phobius"/>
    </source>
</evidence>
<comment type="caution">
    <text evidence="2">The sequence shown here is derived from an EMBL/GenBank/DDBJ whole genome shotgun (WGS) entry which is preliminary data.</text>
</comment>
<feature type="transmembrane region" description="Helical" evidence="1">
    <location>
        <begin position="175"/>
        <end position="197"/>
    </location>
</feature>
<keyword evidence="1" id="KW-0472">Membrane</keyword>
<dbReference type="PANTHER" id="PTHR41282">
    <property type="entry name" value="CONSERVED TRANSMEMBRANE PROTEIN-RELATED"/>
    <property type="match status" value="1"/>
</dbReference>
<feature type="transmembrane region" description="Helical" evidence="1">
    <location>
        <begin position="112"/>
        <end position="132"/>
    </location>
</feature>
<dbReference type="AlphaFoldDB" id="A0A852W6M9"/>
<dbReference type="Proteomes" id="UP000232453">
    <property type="component" value="Unassembled WGS sequence"/>
</dbReference>
<feature type="transmembrane region" description="Helical" evidence="1">
    <location>
        <begin position="73"/>
        <end position="106"/>
    </location>
</feature>
<evidence type="ECO:0000313" key="2">
    <source>
        <dbReference type="EMBL" id="NYG01975.1"/>
    </source>
</evidence>
<dbReference type="Pfam" id="PF12811">
    <property type="entry name" value="BaxI_1"/>
    <property type="match status" value="1"/>
</dbReference>
<sequence>MRSTSNPAFRNLPTQKQGGYATFDRSGGGMMGGGAAMAGSQSSYVDPTQATQDTGRPITVDDVVQKTAISAALALVAGTLTVLSGLYILALPAFIVGLVVSLIVIFRQKPSAVLTLLYSGSMGVALGGITGFMQMDPNLRGIGVQAVIGTAGVFFGMLVVYKTGAVRVTPRFTKWMMGALIGVVVLMLANLVASFFTEGGFGLRDGGPLAILFSIVVIGVAAFSLLLDFDAADNAVKAGVPAKYSWYLAFGLMTTIVWLYIEILRLLSYLRQD</sequence>
<dbReference type="EMBL" id="PHUJ01000003">
    <property type="protein sequence ID" value="PKB32473.1"/>
    <property type="molecule type" value="Genomic_DNA"/>
</dbReference>
<dbReference type="Proteomes" id="UP000549695">
    <property type="component" value="Unassembled WGS sequence"/>
</dbReference>
<keyword evidence="1" id="KW-1133">Transmembrane helix</keyword>
<dbReference type="RefSeq" id="WP_073577675.1">
    <property type="nucleotide sequence ID" value="NZ_BAAAJZ010000001.1"/>
</dbReference>
<keyword evidence="5" id="KW-1185">Reference proteome</keyword>
<reference evidence="2 5" key="1">
    <citation type="submission" date="2020-07" db="EMBL/GenBank/DDBJ databases">
        <title>Sequencing the genomes of 1000 actinobacteria strains.</title>
        <authorList>
            <person name="Klenk H.-P."/>
        </authorList>
    </citation>
    <scope>NUCLEOTIDE SEQUENCE [LARGE SCALE GENOMIC DNA]</scope>
    <source>
        <strain evidence="3 4">DSM 44104</strain>
        <strain evidence="2 5">DSM 44749</strain>
    </source>
</reference>
<feature type="transmembrane region" description="Helical" evidence="1">
    <location>
        <begin position="209"/>
        <end position="227"/>
    </location>
</feature>
<evidence type="ECO:0000313" key="4">
    <source>
        <dbReference type="Proteomes" id="UP000232453"/>
    </source>
</evidence>
<dbReference type="InterPro" id="IPR010539">
    <property type="entry name" value="BaxI_1-like"/>
</dbReference>
<accession>A0AA44US44</accession>
<dbReference type="PIRSF" id="PIRSF009160">
    <property type="entry name" value="UCP009160"/>
    <property type="match status" value="1"/>
</dbReference>
<dbReference type="PANTHER" id="PTHR41282:SF1">
    <property type="entry name" value="CONSERVED TRANSMEMBRANE PROTEIN-RELATED"/>
    <property type="match status" value="1"/>
</dbReference>
<proteinExistence type="predicted"/>
<accession>A0A852W6M9</accession>
<name>A0A852W6M9_PSEA5</name>